<feature type="region of interest" description="Disordered" evidence="1">
    <location>
        <begin position="1"/>
        <end position="132"/>
    </location>
</feature>
<proteinExistence type="predicted"/>
<dbReference type="Proteomes" id="UP000023152">
    <property type="component" value="Unassembled WGS sequence"/>
</dbReference>
<evidence type="ECO:0000313" key="2">
    <source>
        <dbReference type="EMBL" id="ETO23803.1"/>
    </source>
</evidence>
<comment type="caution">
    <text evidence="2">The sequence shown here is derived from an EMBL/GenBank/DDBJ whole genome shotgun (WGS) entry which is preliminary data.</text>
</comment>
<dbReference type="EMBL" id="ASPP01009695">
    <property type="protein sequence ID" value="ETO23803.1"/>
    <property type="molecule type" value="Genomic_DNA"/>
</dbReference>
<evidence type="ECO:0000256" key="1">
    <source>
        <dbReference type="SAM" id="MobiDB-lite"/>
    </source>
</evidence>
<reference evidence="2 3" key="1">
    <citation type="journal article" date="2013" name="Curr. Biol.">
        <title>The Genome of the Foraminiferan Reticulomyxa filosa.</title>
        <authorList>
            <person name="Glockner G."/>
            <person name="Hulsmann N."/>
            <person name="Schleicher M."/>
            <person name="Noegel A.A."/>
            <person name="Eichinger L."/>
            <person name="Gallinger C."/>
            <person name="Pawlowski J."/>
            <person name="Sierra R."/>
            <person name="Euteneuer U."/>
            <person name="Pillet L."/>
            <person name="Moustafa A."/>
            <person name="Platzer M."/>
            <person name="Groth M."/>
            <person name="Szafranski K."/>
            <person name="Schliwa M."/>
        </authorList>
    </citation>
    <scope>NUCLEOTIDE SEQUENCE [LARGE SCALE GENOMIC DNA]</scope>
</reference>
<gene>
    <name evidence="2" type="ORF">RFI_13372</name>
</gene>
<feature type="compositionally biased region" description="Low complexity" evidence="1">
    <location>
        <begin position="81"/>
        <end position="106"/>
    </location>
</feature>
<evidence type="ECO:0000313" key="3">
    <source>
        <dbReference type="Proteomes" id="UP000023152"/>
    </source>
</evidence>
<feature type="compositionally biased region" description="Polar residues" evidence="1">
    <location>
        <begin position="187"/>
        <end position="200"/>
    </location>
</feature>
<feature type="region of interest" description="Disordered" evidence="1">
    <location>
        <begin position="165"/>
        <end position="216"/>
    </location>
</feature>
<name>X6ND31_RETFI</name>
<feature type="compositionally biased region" description="Basic and acidic residues" evidence="1">
    <location>
        <begin position="273"/>
        <end position="286"/>
    </location>
</feature>
<keyword evidence="3" id="KW-1185">Reference proteome</keyword>
<feature type="compositionally biased region" description="Low complexity" evidence="1">
    <location>
        <begin position="241"/>
        <end position="256"/>
    </location>
</feature>
<dbReference type="AlphaFoldDB" id="X6ND31"/>
<feature type="compositionally biased region" description="Basic and acidic residues" evidence="1">
    <location>
        <begin position="64"/>
        <end position="74"/>
    </location>
</feature>
<organism evidence="2 3">
    <name type="scientific">Reticulomyxa filosa</name>
    <dbReference type="NCBI Taxonomy" id="46433"/>
    <lineage>
        <taxon>Eukaryota</taxon>
        <taxon>Sar</taxon>
        <taxon>Rhizaria</taxon>
        <taxon>Retaria</taxon>
        <taxon>Foraminifera</taxon>
        <taxon>Monothalamids</taxon>
        <taxon>Reticulomyxidae</taxon>
        <taxon>Reticulomyxa</taxon>
    </lineage>
</organism>
<feature type="compositionally biased region" description="Polar residues" evidence="1">
    <location>
        <begin position="123"/>
        <end position="132"/>
    </location>
</feature>
<accession>X6ND31</accession>
<sequence>MYVCNGGNRPTGDRSDEITVPDATVENPKGRDEGRKAQVVRFSGVESHVYYNKNDDNDNDENMDSPKNDRKESNDTVENNKSPSKTRPTSTTTTTTTTMTKKTFSTLPSSTNLDKSPELWVETGSNGSPLSRDQTMFPFHHLSHMDSIYDLPAVSTFDEASNAKQRYREQFGGATVRGDGPPRHATSKSIATSNPKSRSPVTDKAHRHVKSDSLGRLKKGSPIVVATTTTAIATATVVGQTHKPSANNSPSSPPANTKVGVNEKRQTKHAQAHAKEQRQEQDRNKASADPMLSPQSTSQIEPKTSSGFVFIYLCFPILIINNN</sequence>
<feature type="region of interest" description="Disordered" evidence="1">
    <location>
        <begin position="241"/>
        <end position="301"/>
    </location>
</feature>
<protein>
    <submittedName>
        <fullName evidence="2">C2H2-type zinc finger-containing protein</fullName>
    </submittedName>
</protein>